<evidence type="ECO:0000313" key="2">
    <source>
        <dbReference type="EMBL" id="CAG5080705.1"/>
    </source>
</evidence>
<gene>
    <name evidence="2" type="primary">txxe 343</name>
    <name evidence="2" type="ORF">TXXE_04435</name>
</gene>
<keyword evidence="3" id="KW-1185">Reference proteome</keyword>
<feature type="signal peptide" evidence="1">
    <location>
        <begin position="1"/>
        <end position="24"/>
    </location>
</feature>
<comment type="caution">
    <text evidence="2">The sequence shown here is derived from an EMBL/GenBank/DDBJ whole genome shotgun (WGS) entry which is preliminary data.</text>
</comment>
<dbReference type="EMBL" id="CAJRAY010000019">
    <property type="protein sequence ID" value="CAG5080705.1"/>
    <property type="molecule type" value="Genomic_DNA"/>
</dbReference>
<dbReference type="Proteomes" id="UP000681526">
    <property type="component" value="Unassembled WGS sequence"/>
</dbReference>
<feature type="chain" id="PRO_5045590189" evidence="1">
    <location>
        <begin position="25"/>
        <end position="240"/>
    </location>
</feature>
<evidence type="ECO:0000256" key="1">
    <source>
        <dbReference type="SAM" id="SignalP"/>
    </source>
</evidence>
<keyword evidence="1" id="KW-0732">Signal</keyword>
<proteinExistence type="predicted"/>
<evidence type="ECO:0000313" key="3">
    <source>
        <dbReference type="Proteomes" id="UP000681526"/>
    </source>
</evidence>
<accession>A0ABN7RQZ9</accession>
<protein>
    <submittedName>
        <fullName evidence="2">Uncharacterized protein</fullName>
    </submittedName>
</protein>
<reference evidence="2 3" key="1">
    <citation type="submission" date="2021-04" db="EMBL/GenBank/DDBJ databases">
        <authorList>
            <person name="Rakotoarivonina H."/>
        </authorList>
    </citation>
    <scope>NUCLEOTIDE SEQUENCE [LARGE SCALE GENOMIC DNA]</scope>
    <source>
        <strain evidence="2 3">XE</strain>
    </source>
</reference>
<name>A0ABN7RQZ9_THEXY</name>
<sequence>MRKMYGKFLVLMLSSILCVISVFDGVSNAHSSHSSSSSTEQFAEMIATYHDHAVELTDEEFSQLQQVILEKWDQGEIETVEPKSKFDFDRARGTAFDGELENVKTYYVFIPFRESAGHFMPLSGITFAFANDGTIVQAHEVIIDEAENAFDIKIYSNGALIGSHVVDGISGHSDGMVRPFGYWEDVAECLQNFGADGSIVATALAACSLVCPVTGPAGCAVCIGIYLAVDAGVIVGCLLQ</sequence>
<organism evidence="2 3">
    <name type="scientific">Thermobacillus xylanilyticus</name>
    <dbReference type="NCBI Taxonomy" id="76633"/>
    <lineage>
        <taxon>Bacteria</taxon>
        <taxon>Bacillati</taxon>
        <taxon>Bacillota</taxon>
        <taxon>Bacilli</taxon>
        <taxon>Bacillales</taxon>
        <taxon>Paenibacillaceae</taxon>
        <taxon>Thermobacillus</taxon>
    </lineage>
</organism>
<dbReference type="RefSeq" id="WP_213483645.1">
    <property type="nucleotide sequence ID" value="NZ_CAJRAY010000019.1"/>
</dbReference>